<dbReference type="PANTHER" id="PTHR12483:SF27">
    <property type="entry name" value="COPPER TRANSPORT PROTEIN CTR1"/>
    <property type="match status" value="1"/>
</dbReference>
<evidence type="ECO:0000256" key="1">
    <source>
        <dbReference type="ARBA" id="ARBA00004141"/>
    </source>
</evidence>
<keyword evidence="2 5" id="KW-0812">Transmembrane</keyword>
<evidence type="ECO:0000313" key="7">
    <source>
        <dbReference type="Proteomes" id="UP000639403"/>
    </source>
</evidence>
<evidence type="ECO:0000256" key="3">
    <source>
        <dbReference type="ARBA" id="ARBA00022989"/>
    </source>
</evidence>
<comment type="caution">
    <text evidence="6">The sequence shown here is derived from an EMBL/GenBank/DDBJ whole genome shotgun (WGS) entry which is preliminary data.</text>
</comment>
<dbReference type="PANTHER" id="PTHR12483">
    <property type="entry name" value="SOLUTE CARRIER FAMILY 31 COPPER TRANSPORTERS"/>
    <property type="match status" value="1"/>
</dbReference>
<evidence type="ECO:0000256" key="4">
    <source>
        <dbReference type="ARBA" id="ARBA00023136"/>
    </source>
</evidence>
<comment type="similarity">
    <text evidence="5">Belongs to the copper transporter (Ctr) (TC 1.A.56) family. SLC31A subfamily.</text>
</comment>
<accession>A0A8H7U6A0</accession>
<keyword evidence="5" id="KW-0187">Copper transport</keyword>
<feature type="transmembrane region" description="Helical" evidence="5">
    <location>
        <begin position="29"/>
        <end position="47"/>
    </location>
</feature>
<evidence type="ECO:0000256" key="5">
    <source>
        <dbReference type="RuleBase" id="RU367022"/>
    </source>
</evidence>
<keyword evidence="5" id="KW-0186">Copper</keyword>
<keyword evidence="3 5" id="KW-1133">Transmembrane helix</keyword>
<gene>
    <name evidence="6" type="ORF">IEO21_00291</name>
</gene>
<comment type="subcellular location">
    <subcellularLocation>
        <location evidence="1 5">Membrane</location>
        <topology evidence="1 5">Multi-pass membrane protein</topology>
    </subcellularLocation>
</comment>
<reference evidence="6" key="1">
    <citation type="submission" date="2020-11" db="EMBL/GenBank/DDBJ databases">
        <authorList>
            <person name="Koelle M."/>
            <person name="Horta M.A.C."/>
            <person name="Nowrousian M."/>
            <person name="Ohm R.A."/>
            <person name="Benz P."/>
            <person name="Pilgard A."/>
        </authorList>
    </citation>
    <scope>NUCLEOTIDE SEQUENCE</scope>
    <source>
        <strain evidence="6">FPRL280</strain>
    </source>
</reference>
<reference evidence="6" key="2">
    <citation type="journal article" name="Front. Microbiol.">
        <title>Degradative Capacity of Two Strains of Rhodonia placenta: From Phenotype to Genotype.</title>
        <authorList>
            <person name="Kolle M."/>
            <person name="Horta M.A.C."/>
            <person name="Nowrousian M."/>
            <person name="Ohm R.A."/>
            <person name="Benz J.P."/>
            <person name="Pilgard A."/>
        </authorList>
    </citation>
    <scope>NUCLEOTIDE SEQUENCE</scope>
    <source>
        <strain evidence="6">FPRL280</strain>
    </source>
</reference>
<dbReference type="EMBL" id="JADOXO010000002">
    <property type="protein sequence ID" value="KAF9821861.1"/>
    <property type="molecule type" value="Genomic_DNA"/>
</dbReference>
<keyword evidence="5" id="KW-0813">Transport</keyword>
<evidence type="ECO:0000313" key="6">
    <source>
        <dbReference type="EMBL" id="KAF9821861.1"/>
    </source>
</evidence>
<dbReference type="Pfam" id="PF04145">
    <property type="entry name" value="Ctr"/>
    <property type="match status" value="1"/>
</dbReference>
<protein>
    <recommendedName>
        <fullName evidence="5">Copper transport protein</fullName>
    </recommendedName>
</protein>
<dbReference type="GO" id="GO:0005375">
    <property type="term" value="F:copper ion transmembrane transporter activity"/>
    <property type="evidence" value="ECO:0007669"/>
    <property type="project" value="UniProtKB-UniRule"/>
</dbReference>
<keyword evidence="4 5" id="KW-0472">Membrane</keyword>
<organism evidence="6 7">
    <name type="scientific">Rhodonia placenta</name>
    <dbReference type="NCBI Taxonomy" id="104341"/>
    <lineage>
        <taxon>Eukaryota</taxon>
        <taxon>Fungi</taxon>
        <taxon>Dikarya</taxon>
        <taxon>Basidiomycota</taxon>
        <taxon>Agaricomycotina</taxon>
        <taxon>Agaricomycetes</taxon>
        <taxon>Polyporales</taxon>
        <taxon>Adustoporiaceae</taxon>
        <taxon>Rhodonia</taxon>
    </lineage>
</organism>
<dbReference type="InterPro" id="IPR007274">
    <property type="entry name" value="Cop_transporter"/>
</dbReference>
<keyword evidence="5" id="KW-0406">Ion transport</keyword>
<proteinExistence type="inferred from homology"/>
<sequence length="174" mass="19178">MSSMDMMMMTPYLHFTGGDNLLFKTLMPSSHGAIAGACLVLIAIAIFERWVAATRGILTDHWRRRILLTTIIRAFSILAGCHPANDSQASSPSLENKDNGLDIEERPIRTVEPFMLSHDLPRGVLYALQALLAYLLMLSVMTFQAAYIIAIVLGLGLGEVLFGRLGGRDNHLLH</sequence>
<dbReference type="GO" id="GO:0005886">
    <property type="term" value="C:plasma membrane"/>
    <property type="evidence" value="ECO:0007669"/>
    <property type="project" value="TreeGrafter"/>
</dbReference>
<name>A0A8H7U6A0_9APHY</name>
<dbReference type="AlphaFoldDB" id="A0A8H7U6A0"/>
<dbReference type="Proteomes" id="UP000639403">
    <property type="component" value="Unassembled WGS sequence"/>
</dbReference>
<evidence type="ECO:0000256" key="2">
    <source>
        <dbReference type="ARBA" id="ARBA00022692"/>
    </source>
</evidence>